<comment type="catalytic activity">
    <reaction evidence="6 7">
        <text>RNA(n) + a ribonucleoside 5'-triphosphate = RNA(n+1) + diphosphate</text>
        <dbReference type="Rhea" id="RHEA:21248"/>
        <dbReference type="Rhea" id="RHEA-COMP:14527"/>
        <dbReference type="Rhea" id="RHEA-COMP:17342"/>
        <dbReference type="ChEBI" id="CHEBI:33019"/>
        <dbReference type="ChEBI" id="CHEBI:61557"/>
        <dbReference type="ChEBI" id="CHEBI:140395"/>
        <dbReference type="EC" id="2.7.7.48"/>
    </reaction>
</comment>
<organism evidence="10">
    <name type="scientific">Soybean thrips sobemo-like virus 11</name>
    <dbReference type="NCBI Taxonomy" id="2801035"/>
    <lineage>
        <taxon>Viruses</taxon>
        <taxon>Riboviria</taxon>
        <taxon>Orthornavirae</taxon>
        <taxon>Pisuviricota</taxon>
        <taxon>Pisoniviricetes</taxon>
        <taxon>Sobelivirales</taxon>
        <taxon>Solemoviridae</taxon>
    </lineage>
</organism>
<dbReference type="GO" id="GO:0039694">
    <property type="term" value="P:viral RNA genome replication"/>
    <property type="evidence" value="ECO:0007669"/>
    <property type="project" value="InterPro"/>
</dbReference>
<sequence>MPFWQIGRSNCRFREVSRKPTSEAVIAATKRFPELADLSWPERGSAAELRSLLYQANAFKRSERPSNLEDACQKLLGRYPVSKPNRCFRTNEWSFDDVYAEVSKKAKSTEINRDASPGVPLSRLNPRNGELLDRHLDFVCLCVTERLFRLASVELDQINALTPQQLIERGLCDPVRLFVKQEPHPKRKTDVGKVRLISSVSIVDQLVERMLFGPQNQLEIAEWDKIPSKPGMGLSVEAQASTIFSDLAFKHRIQPAAEADISGFDWSVQDWELWADVEMRVVLGRMPNLLAKVAKNRFACFMNSVFQLSDGTLIEQGLPGLMKSGSYCTSSTNSRIRCLMAELIGSPWCIAMGDDSVEGYLEDSAKKYALLGHVCKDYKPCLVNSEGDLYEVDFCSHKIRKDECYLTSWPKTLFRFLHAEGQWEDLKRELGTSPMWPKIQGYFGQETPSTDKRRRVKHGAKPIVSKSFEVPDPGDTSDASGEASTSEAKSPPQENVQTCLRSAEYGFCPGCYVCYTASQTAPFYWGLWDDVCHAQ</sequence>
<dbReference type="GO" id="GO:0006351">
    <property type="term" value="P:DNA-templated transcription"/>
    <property type="evidence" value="ECO:0007669"/>
    <property type="project" value="InterPro"/>
</dbReference>
<evidence type="ECO:0000256" key="7">
    <source>
        <dbReference type="RuleBase" id="RU364050"/>
    </source>
</evidence>
<name>A0A7T8E835_9VIRU</name>
<feature type="region of interest" description="Disordered" evidence="8">
    <location>
        <begin position="465"/>
        <end position="493"/>
    </location>
</feature>
<evidence type="ECO:0000256" key="8">
    <source>
        <dbReference type="SAM" id="MobiDB-lite"/>
    </source>
</evidence>
<evidence type="ECO:0000256" key="1">
    <source>
        <dbReference type="ARBA" id="ARBA00022484"/>
    </source>
</evidence>
<keyword evidence="2 7" id="KW-0808">Transferase</keyword>
<evidence type="ECO:0000313" key="10">
    <source>
        <dbReference type="EMBL" id="QQO81420.1"/>
    </source>
</evidence>
<evidence type="ECO:0000256" key="2">
    <source>
        <dbReference type="ARBA" id="ARBA00022679"/>
    </source>
</evidence>
<reference evidence="10" key="1">
    <citation type="journal article" date="2020" name="Viruses">
        <title>Soybean Thrips (Thysanoptera: Thripidae) Harbor Highly Diverse Populations of Arthropod, Fungal and Plant Viruses.</title>
        <authorList>
            <person name="Thekke-Veetil T."/>
            <person name="Lagos-Kutz D."/>
            <person name="McCoppin N.K."/>
            <person name="Hartman G.L."/>
            <person name="Ju H.K."/>
            <person name="Lim H.S."/>
            <person name="Domier L.L."/>
        </authorList>
    </citation>
    <scope>NUCLEOTIDE SEQUENCE</scope>
    <source>
        <strain evidence="10">STN1SV11</strain>
    </source>
</reference>
<dbReference type="EMBL" id="MW039356">
    <property type="protein sequence ID" value="QQO81420.1"/>
    <property type="molecule type" value="Genomic_RNA"/>
</dbReference>
<proteinExistence type="predicted"/>
<dbReference type="Pfam" id="PF02123">
    <property type="entry name" value="RdRP_4"/>
    <property type="match status" value="1"/>
</dbReference>
<dbReference type="EC" id="2.7.7.48" evidence="7"/>
<dbReference type="SUPFAM" id="SSF56672">
    <property type="entry name" value="DNA/RNA polymerases"/>
    <property type="match status" value="1"/>
</dbReference>
<dbReference type="GO" id="GO:0003723">
    <property type="term" value="F:RNA binding"/>
    <property type="evidence" value="ECO:0007669"/>
    <property type="project" value="InterPro"/>
</dbReference>
<dbReference type="InterPro" id="IPR001795">
    <property type="entry name" value="RNA-dir_pol_luteovirus"/>
</dbReference>
<evidence type="ECO:0000259" key="9">
    <source>
        <dbReference type="PROSITE" id="PS50507"/>
    </source>
</evidence>
<protein>
    <recommendedName>
        <fullName evidence="7">RNA-directed RNA polymerase</fullName>
        <ecNumber evidence="7">2.7.7.48</ecNumber>
    </recommendedName>
</protein>
<evidence type="ECO:0000256" key="6">
    <source>
        <dbReference type="ARBA" id="ARBA00048744"/>
    </source>
</evidence>
<feature type="compositionally biased region" description="Polar residues" evidence="8">
    <location>
        <begin position="477"/>
        <end position="493"/>
    </location>
</feature>
<dbReference type="GO" id="GO:0000166">
    <property type="term" value="F:nucleotide binding"/>
    <property type="evidence" value="ECO:0007669"/>
    <property type="project" value="UniProtKB-KW"/>
</dbReference>
<keyword evidence="3 7" id="KW-0548">Nucleotidyltransferase</keyword>
<dbReference type="PROSITE" id="PS50507">
    <property type="entry name" value="RDRP_SSRNA_POS"/>
    <property type="match status" value="1"/>
</dbReference>
<dbReference type="PRINTS" id="PR00914">
    <property type="entry name" value="LVIRUSRNAPOL"/>
</dbReference>
<dbReference type="CDD" id="cd23180">
    <property type="entry name" value="ps-ssRNAv_Solemoviridae_RdRp"/>
    <property type="match status" value="1"/>
</dbReference>
<dbReference type="GO" id="GO:0003968">
    <property type="term" value="F:RNA-directed RNA polymerase activity"/>
    <property type="evidence" value="ECO:0007669"/>
    <property type="project" value="UniProtKB-KW"/>
</dbReference>
<keyword evidence="1 7" id="KW-0696">RNA-directed RNA polymerase</keyword>
<dbReference type="InterPro" id="IPR007094">
    <property type="entry name" value="RNA-dir_pol_PSvirus"/>
</dbReference>
<evidence type="ECO:0000256" key="5">
    <source>
        <dbReference type="ARBA" id="ARBA00022953"/>
    </source>
</evidence>
<dbReference type="InterPro" id="IPR043502">
    <property type="entry name" value="DNA/RNA_pol_sf"/>
</dbReference>
<keyword evidence="5 7" id="KW-0693">Viral RNA replication</keyword>
<keyword evidence="4 7" id="KW-0547">Nucleotide-binding</keyword>
<evidence type="ECO:0000256" key="3">
    <source>
        <dbReference type="ARBA" id="ARBA00022695"/>
    </source>
</evidence>
<feature type="domain" description="RdRp catalytic" evidence="9">
    <location>
        <begin position="254"/>
        <end position="368"/>
    </location>
</feature>
<accession>A0A7T8E835</accession>
<evidence type="ECO:0000256" key="4">
    <source>
        <dbReference type="ARBA" id="ARBA00022741"/>
    </source>
</evidence>